<keyword evidence="6 7" id="KW-0472">Membrane</keyword>
<keyword evidence="2 7" id="KW-0812">Transmembrane</keyword>
<feature type="transmembrane region" description="Helical" evidence="7">
    <location>
        <begin position="211"/>
        <end position="232"/>
    </location>
</feature>
<organism evidence="8 9">
    <name type="scientific">Candidatus Aquicultor secundus</name>
    <dbReference type="NCBI Taxonomy" id="1973895"/>
    <lineage>
        <taxon>Bacteria</taxon>
        <taxon>Bacillati</taxon>
        <taxon>Actinomycetota</taxon>
        <taxon>Candidatus Aquicultoria</taxon>
        <taxon>Candidatus Aquicultorales</taxon>
        <taxon>Candidatus Aquicultoraceae</taxon>
        <taxon>Candidatus Aquicultor</taxon>
    </lineage>
</organism>
<evidence type="ECO:0000256" key="2">
    <source>
        <dbReference type="ARBA" id="ARBA00022692"/>
    </source>
</evidence>
<gene>
    <name evidence="7 8" type="primary">tatC</name>
    <name evidence="8" type="ORF">COY37_00765</name>
</gene>
<proteinExistence type="inferred from homology"/>
<comment type="caution">
    <text evidence="8">The sequence shown here is derived from an EMBL/GenBank/DDBJ whole genome shotgun (WGS) entry which is preliminary data.</text>
</comment>
<feature type="transmembrane region" description="Helical" evidence="7">
    <location>
        <begin position="72"/>
        <end position="93"/>
    </location>
</feature>
<dbReference type="PRINTS" id="PR01840">
    <property type="entry name" value="TATCFAMILY"/>
</dbReference>
<evidence type="ECO:0000256" key="6">
    <source>
        <dbReference type="ARBA" id="ARBA00023136"/>
    </source>
</evidence>
<evidence type="ECO:0000256" key="3">
    <source>
        <dbReference type="ARBA" id="ARBA00022927"/>
    </source>
</evidence>
<protein>
    <recommendedName>
        <fullName evidence="7">Sec-independent protein translocase protein TatC</fullName>
    </recommendedName>
</protein>
<dbReference type="GO" id="GO:0009977">
    <property type="term" value="F:proton motive force dependent protein transmembrane transporter activity"/>
    <property type="evidence" value="ECO:0007669"/>
    <property type="project" value="TreeGrafter"/>
</dbReference>
<dbReference type="PANTHER" id="PTHR30371:SF0">
    <property type="entry name" value="SEC-INDEPENDENT PROTEIN TRANSLOCASE PROTEIN TATC, CHLOROPLASTIC-RELATED"/>
    <property type="match status" value="1"/>
</dbReference>
<name>A0A2M7TB55_9ACTN</name>
<evidence type="ECO:0000313" key="9">
    <source>
        <dbReference type="Proteomes" id="UP000230956"/>
    </source>
</evidence>
<dbReference type="GO" id="GO:0043953">
    <property type="term" value="P:protein transport by the Tat complex"/>
    <property type="evidence" value="ECO:0007669"/>
    <property type="project" value="UniProtKB-UniRule"/>
</dbReference>
<comment type="subunit">
    <text evidence="7">The Tat system comprises two distinct complexes: a TatABC complex, containing multiple copies of TatA, TatB and TatC subunits, and a separate TatA complex, containing only TatA subunits. Substrates initially bind to the TatABC complex, which probably triggers association of the separate TatA complex to form the active translocon.</text>
</comment>
<comment type="similarity">
    <text evidence="7">Belongs to the TatC family.</text>
</comment>
<dbReference type="Proteomes" id="UP000230956">
    <property type="component" value="Unassembled WGS sequence"/>
</dbReference>
<evidence type="ECO:0000256" key="1">
    <source>
        <dbReference type="ARBA" id="ARBA00004141"/>
    </source>
</evidence>
<dbReference type="RefSeq" id="WP_286679043.1">
    <property type="nucleotide sequence ID" value="NZ_MNXI01000122.1"/>
</dbReference>
<reference evidence="9" key="1">
    <citation type="submission" date="2017-09" db="EMBL/GenBank/DDBJ databases">
        <title>Depth-based differentiation of microbial function through sediment-hosted aquifers and enrichment of novel symbionts in the deep terrestrial subsurface.</title>
        <authorList>
            <person name="Probst A.J."/>
            <person name="Ladd B."/>
            <person name="Jarett J.K."/>
            <person name="Geller-Mcgrath D.E."/>
            <person name="Sieber C.M.K."/>
            <person name="Emerson J.B."/>
            <person name="Anantharaman K."/>
            <person name="Thomas B.C."/>
            <person name="Malmstrom R."/>
            <person name="Stieglmeier M."/>
            <person name="Klingl A."/>
            <person name="Woyke T."/>
            <person name="Ryan C.M."/>
            <person name="Banfield J.F."/>
        </authorList>
    </citation>
    <scope>NUCLEOTIDE SEQUENCE [LARGE SCALE GENOMIC DNA]</scope>
</reference>
<keyword evidence="4 7" id="KW-1133">Transmembrane helix</keyword>
<dbReference type="GO" id="GO:0065002">
    <property type="term" value="P:intracellular protein transmembrane transport"/>
    <property type="evidence" value="ECO:0007669"/>
    <property type="project" value="TreeGrafter"/>
</dbReference>
<feature type="transmembrane region" description="Helical" evidence="7">
    <location>
        <begin position="20"/>
        <end position="37"/>
    </location>
</feature>
<dbReference type="PANTHER" id="PTHR30371">
    <property type="entry name" value="SEC-INDEPENDENT PROTEIN TRANSLOCASE PROTEIN TATC"/>
    <property type="match status" value="1"/>
</dbReference>
<comment type="subcellular location">
    <subcellularLocation>
        <location evidence="7">Cell membrane</location>
        <topology evidence="7">Multi-pass membrane protein</topology>
    </subcellularLocation>
    <subcellularLocation>
        <location evidence="1">Membrane</location>
        <topology evidence="1">Multi-pass membrane protein</topology>
    </subcellularLocation>
</comment>
<evidence type="ECO:0000256" key="4">
    <source>
        <dbReference type="ARBA" id="ARBA00022989"/>
    </source>
</evidence>
<evidence type="ECO:0000313" key="8">
    <source>
        <dbReference type="EMBL" id="PIZ42265.1"/>
    </source>
</evidence>
<dbReference type="GO" id="GO:0033281">
    <property type="term" value="C:TAT protein transport complex"/>
    <property type="evidence" value="ECO:0007669"/>
    <property type="project" value="UniProtKB-UniRule"/>
</dbReference>
<dbReference type="EMBL" id="PFNG01000021">
    <property type="protein sequence ID" value="PIZ42265.1"/>
    <property type="molecule type" value="Genomic_DNA"/>
</dbReference>
<dbReference type="InterPro" id="IPR002033">
    <property type="entry name" value="TatC"/>
</dbReference>
<keyword evidence="7" id="KW-0813">Transport</keyword>
<sequence>MSDQEMTFLDHLDELRKRLIYAVIVLLIGTTVCYIFFKPLLEFIKWPLPSDLQHVQLTVFGFMQIFMLRFKLAVIGGFILTSPFIIYEILAFFAPALKSNERKYIFAILPAMTLLFLGGAAFAFFVVLPPAISWLRAQGMGQLGFIVRADDYLSFVSLFMLSFGVAFEAPLVIILLIKLGIVDRKMLRKNWRYAYVASFIIAAIATPDWSIVSMSILGVVLIILFELSLLVARWL</sequence>
<evidence type="ECO:0000256" key="7">
    <source>
        <dbReference type="HAMAP-Rule" id="MF_00902"/>
    </source>
</evidence>
<dbReference type="AlphaFoldDB" id="A0A2M7TB55"/>
<dbReference type="HAMAP" id="MF_00902">
    <property type="entry name" value="TatC"/>
    <property type="match status" value="1"/>
</dbReference>
<accession>A0A2M7TB55</accession>
<keyword evidence="3 7" id="KW-0653">Protein transport</keyword>
<evidence type="ECO:0000256" key="5">
    <source>
        <dbReference type="ARBA" id="ARBA00023010"/>
    </source>
</evidence>
<feature type="transmembrane region" description="Helical" evidence="7">
    <location>
        <begin position="105"/>
        <end position="132"/>
    </location>
</feature>
<dbReference type="NCBIfam" id="TIGR00945">
    <property type="entry name" value="tatC"/>
    <property type="match status" value="1"/>
</dbReference>
<comment type="function">
    <text evidence="7">Part of the twin-arginine translocation (Tat) system that transports large folded proteins containing a characteristic twin-arginine motif in their signal peptide across membranes. Together with TatB, TatC is part of a receptor directly interacting with Tat signal peptides.</text>
</comment>
<feature type="transmembrane region" description="Helical" evidence="7">
    <location>
        <begin position="189"/>
        <end position="205"/>
    </location>
</feature>
<keyword evidence="5 7" id="KW-0811">Translocation</keyword>
<dbReference type="Pfam" id="PF00902">
    <property type="entry name" value="TatC"/>
    <property type="match status" value="1"/>
</dbReference>
<feature type="transmembrane region" description="Helical" evidence="7">
    <location>
        <begin position="152"/>
        <end position="177"/>
    </location>
</feature>
<keyword evidence="7" id="KW-1003">Cell membrane</keyword>